<dbReference type="EMBL" id="WHUT02000005">
    <property type="protein sequence ID" value="NUB44711.1"/>
    <property type="molecule type" value="Genomic_DNA"/>
</dbReference>
<proteinExistence type="predicted"/>
<dbReference type="SUPFAM" id="SSF53756">
    <property type="entry name" value="UDP-Glycosyltransferase/glycogen phosphorylase"/>
    <property type="match status" value="1"/>
</dbReference>
<dbReference type="CDD" id="cd03818">
    <property type="entry name" value="GT4_ExpC-like"/>
    <property type="match status" value="1"/>
</dbReference>
<evidence type="ECO:0000313" key="4">
    <source>
        <dbReference type="EMBL" id="NUB44711.1"/>
    </source>
</evidence>
<dbReference type="GO" id="GO:0009103">
    <property type="term" value="P:lipopolysaccharide biosynthetic process"/>
    <property type="evidence" value="ECO:0007669"/>
    <property type="project" value="TreeGrafter"/>
</dbReference>
<accession>A0A8X8H093</accession>
<evidence type="ECO:0000313" key="5">
    <source>
        <dbReference type="Proteomes" id="UP000484076"/>
    </source>
</evidence>
<gene>
    <name evidence="4" type="ORF">GEU84_009980</name>
</gene>
<reference evidence="4" key="1">
    <citation type="submission" date="2020-05" db="EMBL/GenBank/DDBJ databases">
        <title>Fertoebacter nigrum gen. nov., sp. nov., a new member of the family Rhodobacteraceae.</title>
        <authorList>
            <person name="Szuroczki S."/>
            <person name="Abbaszade G."/>
            <person name="Buni D."/>
            <person name="Schumann P."/>
            <person name="Toth E."/>
        </authorList>
    </citation>
    <scope>NUCLEOTIDE SEQUENCE</scope>
    <source>
        <strain evidence="4">RG-N-1a</strain>
    </source>
</reference>
<dbReference type="Proteomes" id="UP000484076">
    <property type="component" value="Unassembled WGS sequence"/>
</dbReference>
<name>A0A8X8H093_9RHOB</name>
<dbReference type="RefSeq" id="WP_174539756.1">
    <property type="nucleotide sequence ID" value="NZ_WHUT02000005.1"/>
</dbReference>
<dbReference type="Pfam" id="PF12000">
    <property type="entry name" value="Glyco_trans_4_3"/>
    <property type="match status" value="1"/>
</dbReference>
<dbReference type="InterPro" id="IPR001296">
    <property type="entry name" value="Glyco_trans_1"/>
</dbReference>
<keyword evidence="1" id="KW-0808">Transferase</keyword>
<dbReference type="PANTHER" id="PTHR46401">
    <property type="entry name" value="GLYCOSYLTRANSFERASE WBBK-RELATED"/>
    <property type="match status" value="1"/>
</dbReference>
<evidence type="ECO:0000256" key="1">
    <source>
        <dbReference type="ARBA" id="ARBA00022679"/>
    </source>
</evidence>
<dbReference type="Pfam" id="PF00534">
    <property type="entry name" value="Glycos_transf_1"/>
    <property type="match status" value="1"/>
</dbReference>
<sequence length="411" mass="45646">MRILFVHQNFPGQFLHLAPALQARGHHCIALTDEVNTRKSDTQTLRYRYKEVTLDPAVARLGRNFTLMSDRGVVVARATMQLRQKGYIPDVVFGHSGWGETLFLKEVWPEARMLVYAEFYYSGRGQDVGFDPEFDQPSFDQVMISQGRAAHLGQAMLHADAGLSPTRWQASTYPPALRERISVIHDGVDTAAMAPNPAAAVTLPDGRVLRAGDEVLTFVNRNLEPYRGYHTFMRALPAVLAARPQAQVMIVGGNEVSYGRAAPDKKSWKDIYLAEVQDRLDLSRVHFLGKVPYAVFTSLMQISRAHAYLTYPFVLSWSMLEAMSAGAHVIGSRTAPVQELITDGVNGTLVDFFDVPGWSAALIAALAEPARFLPLRTAARQTIVQNYDLRSTCLPRMLDFVEGGGRRQGTP</sequence>
<evidence type="ECO:0000259" key="3">
    <source>
        <dbReference type="Pfam" id="PF12000"/>
    </source>
</evidence>
<dbReference type="PANTHER" id="PTHR46401:SF2">
    <property type="entry name" value="GLYCOSYLTRANSFERASE WBBK-RELATED"/>
    <property type="match status" value="1"/>
</dbReference>
<feature type="domain" description="Glycosyl transferase family 1" evidence="2">
    <location>
        <begin position="212"/>
        <end position="370"/>
    </location>
</feature>
<dbReference type="InterPro" id="IPR022623">
    <property type="entry name" value="Glyco_trans_4"/>
</dbReference>
<dbReference type="GO" id="GO:0016757">
    <property type="term" value="F:glycosyltransferase activity"/>
    <property type="evidence" value="ECO:0007669"/>
    <property type="project" value="TreeGrafter"/>
</dbReference>
<protein>
    <submittedName>
        <fullName evidence="4">Glycosyltransferase</fullName>
    </submittedName>
</protein>
<keyword evidence="5" id="KW-1185">Reference proteome</keyword>
<organism evidence="4 5">
    <name type="scientific">Fertoeibacter niger</name>
    <dbReference type="NCBI Taxonomy" id="2656921"/>
    <lineage>
        <taxon>Bacteria</taxon>
        <taxon>Pseudomonadati</taxon>
        <taxon>Pseudomonadota</taxon>
        <taxon>Alphaproteobacteria</taxon>
        <taxon>Rhodobacterales</taxon>
        <taxon>Paracoccaceae</taxon>
        <taxon>Fertoeibacter</taxon>
    </lineage>
</organism>
<dbReference type="Gene3D" id="3.40.50.2000">
    <property type="entry name" value="Glycogen Phosphorylase B"/>
    <property type="match status" value="2"/>
</dbReference>
<dbReference type="AlphaFoldDB" id="A0A8X8H093"/>
<comment type="caution">
    <text evidence="4">The sequence shown here is derived from an EMBL/GenBank/DDBJ whole genome shotgun (WGS) entry which is preliminary data.</text>
</comment>
<evidence type="ECO:0000259" key="2">
    <source>
        <dbReference type="Pfam" id="PF00534"/>
    </source>
</evidence>
<feature type="domain" description="Glycosyl transferase family 4" evidence="3">
    <location>
        <begin position="24"/>
        <end position="192"/>
    </location>
</feature>